<evidence type="ECO:0000313" key="1">
    <source>
        <dbReference type="EMBL" id="DAF96812.1"/>
    </source>
</evidence>
<sequence>MFITGKYIDIFNNFVIFKLNGLLLSFIKLDVIDIHVRVRSNIENSVSNDIIKFIISNYFYC</sequence>
<organism evidence="1">
    <name type="scientific">Podoviridae sp. ctQyH19</name>
    <dbReference type="NCBI Taxonomy" id="2825249"/>
    <lineage>
        <taxon>Viruses</taxon>
        <taxon>Duplodnaviria</taxon>
        <taxon>Heunggongvirae</taxon>
        <taxon>Uroviricota</taxon>
        <taxon>Caudoviricetes</taxon>
    </lineage>
</organism>
<protein>
    <submittedName>
        <fullName evidence="1">Uncharacterized protein</fullName>
    </submittedName>
</protein>
<reference evidence="1" key="1">
    <citation type="journal article" date="2021" name="Proc. Natl. Acad. Sci. U.S.A.">
        <title>A Catalog of Tens of Thousands of Viruses from Human Metagenomes Reveals Hidden Associations with Chronic Diseases.</title>
        <authorList>
            <person name="Tisza M.J."/>
            <person name="Buck C.B."/>
        </authorList>
    </citation>
    <scope>NUCLEOTIDE SEQUENCE</scope>
    <source>
        <strain evidence="1">CtQyH19</strain>
    </source>
</reference>
<dbReference type="EMBL" id="BK016121">
    <property type="protein sequence ID" value="DAF96812.1"/>
    <property type="molecule type" value="Genomic_DNA"/>
</dbReference>
<proteinExistence type="predicted"/>
<accession>A0A8S5UQY4</accession>
<name>A0A8S5UQY4_9CAUD</name>